<protein>
    <submittedName>
        <fullName evidence="11">Transcriptional regulator</fullName>
    </submittedName>
</protein>
<dbReference type="GO" id="GO:0032993">
    <property type="term" value="C:protein-DNA complex"/>
    <property type="evidence" value="ECO:0007669"/>
    <property type="project" value="TreeGrafter"/>
</dbReference>
<feature type="domain" description="Response regulatory" evidence="9">
    <location>
        <begin position="524"/>
        <end position="640"/>
    </location>
</feature>
<accession>A0A1D8TKR7</accession>
<evidence type="ECO:0000256" key="1">
    <source>
        <dbReference type="ARBA" id="ARBA00022553"/>
    </source>
</evidence>
<dbReference type="InterPro" id="IPR001867">
    <property type="entry name" value="OmpR/PhoB-type_DNA-bd"/>
</dbReference>
<evidence type="ECO:0000256" key="2">
    <source>
        <dbReference type="ARBA" id="ARBA00023012"/>
    </source>
</evidence>
<keyword evidence="5" id="KW-0804">Transcription</keyword>
<dbReference type="SMART" id="SM00448">
    <property type="entry name" value="REC"/>
    <property type="match status" value="3"/>
</dbReference>
<evidence type="ECO:0000256" key="6">
    <source>
        <dbReference type="PROSITE-ProRule" id="PRU00169"/>
    </source>
</evidence>
<evidence type="ECO:0000259" key="10">
    <source>
        <dbReference type="PROSITE" id="PS51755"/>
    </source>
</evidence>
<evidence type="ECO:0000256" key="7">
    <source>
        <dbReference type="PROSITE-ProRule" id="PRU01091"/>
    </source>
</evidence>
<dbReference type="GO" id="GO:0000976">
    <property type="term" value="F:transcription cis-regulatory region binding"/>
    <property type="evidence" value="ECO:0007669"/>
    <property type="project" value="TreeGrafter"/>
</dbReference>
<feature type="domain" description="Response regulatory" evidence="9">
    <location>
        <begin position="2"/>
        <end position="116"/>
    </location>
</feature>
<feature type="region of interest" description="Disordered" evidence="8">
    <location>
        <begin position="222"/>
        <end position="278"/>
    </location>
</feature>
<feature type="modified residue" description="4-aspartylphosphate" evidence="6">
    <location>
        <position position="448"/>
    </location>
</feature>
<dbReference type="GO" id="GO:0000156">
    <property type="term" value="F:phosphorelay response regulator activity"/>
    <property type="evidence" value="ECO:0007669"/>
    <property type="project" value="TreeGrafter"/>
</dbReference>
<dbReference type="CDD" id="cd19935">
    <property type="entry name" value="REC_OmpR_CusR-like"/>
    <property type="match status" value="1"/>
</dbReference>
<dbReference type="SUPFAM" id="SSF47226">
    <property type="entry name" value="Histidine-containing phosphotransfer domain, HPT domain"/>
    <property type="match status" value="1"/>
</dbReference>
<dbReference type="InterPro" id="IPR008207">
    <property type="entry name" value="Sig_transdc_His_kin_Hpt_dom"/>
</dbReference>
<keyword evidence="2" id="KW-0902">Two-component regulatory system</keyword>
<evidence type="ECO:0000256" key="5">
    <source>
        <dbReference type="ARBA" id="ARBA00023163"/>
    </source>
</evidence>
<reference evidence="12" key="1">
    <citation type="submission" date="2016-10" db="EMBL/GenBank/DDBJ databases">
        <title>Comparative genomics uncovers the prolific and rare metabolic potential of the cyanobacterial genus Moorea.</title>
        <authorList>
            <person name="Leao T."/>
            <person name="Castelao G."/>
            <person name="Korobeynikov A."/>
            <person name="Monroe E.A."/>
            <person name="Podell S."/>
            <person name="Glukhov E."/>
            <person name="Allen E."/>
            <person name="Gerwick W.H."/>
            <person name="Gerwick L."/>
        </authorList>
    </citation>
    <scope>NUCLEOTIDE SEQUENCE [LARGE SCALE GENOMIC DNA]</scope>
    <source>
        <strain evidence="12">PAL-8-15-08-1</strain>
    </source>
</reference>
<dbReference type="InterPro" id="IPR011006">
    <property type="entry name" value="CheY-like_superfamily"/>
</dbReference>
<dbReference type="PANTHER" id="PTHR48111:SF15">
    <property type="entry name" value="OMPR SUBFAMILY"/>
    <property type="match status" value="1"/>
</dbReference>
<dbReference type="EMBL" id="CP017599">
    <property type="protein sequence ID" value="AOW98045.1"/>
    <property type="molecule type" value="Genomic_DNA"/>
</dbReference>
<dbReference type="InterPro" id="IPR036641">
    <property type="entry name" value="HPT_dom_sf"/>
</dbReference>
<dbReference type="FunFam" id="3.40.50.2300:FF:000001">
    <property type="entry name" value="DNA-binding response regulator PhoB"/>
    <property type="match status" value="1"/>
</dbReference>
<dbReference type="CDD" id="cd00383">
    <property type="entry name" value="trans_reg_C"/>
    <property type="match status" value="1"/>
</dbReference>
<dbReference type="InterPro" id="IPR036388">
    <property type="entry name" value="WH-like_DNA-bd_sf"/>
</dbReference>
<dbReference type="Gene3D" id="1.10.10.10">
    <property type="entry name" value="Winged helix-like DNA-binding domain superfamily/Winged helix DNA-binding domain"/>
    <property type="match status" value="1"/>
</dbReference>
<evidence type="ECO:0000313" key="11">
    <source>
        <dbReference type="EMBL" id="AOW98045.1"/>
    </source>
</evidence>
<keyword evidence="1 6" id="KW-0597">Phosphoprotein</keyword>
<feature type="modified residue" description="4-aspartylphosphate" evidence="6">
    <location>
        <position position="51"/>
    </location>
</feature>
<dbReference type="SUPFAM" id="SSF52172">
    <property type="entry name" value="CheY-like"/>
    <property type="match status" value="3"/>
</dbReference>
<dbReference type="Gene3D" id="1.20.120.160">
    <property type="entry name" value="HPT domain"/>
    <property type="match status" value="1"/>
</dbReference>
<name>A0A1D8TKR7_9CYAN</name>
<dbReference type="Pfam" id="PF00072">
    <property type="entry name" value="Response_reg"/>
    <property type="match status" value="3"/>
</dbReference>
<evidence type="ECO:0000259" key="9">
    <source>
        <dbReference type="PROSITE" id="PS50110"/>
    </source>
</evidence>
<organism evidence="11 12">
    <name type="scientific">Moorena producens PAL-8-15-08-1</name>
    <dbReference type="NCBI Taxonomy" id="1458985"/>
    <lineage>
        <taxon>Bacteria</taxon>
        <taxon>Bacillati</taxon>
        <taxon>Cyanobacteriota</taxon>
        <taxon>Cyanophyceae</taxon>
        <taxon>Coleofasciculales</taxon>
        <taxon>Coleofasciculaceae</taxon>
        <taxon>Moorena</taxon>
    </lineage>
</organism>
<dbReference type="KEGG" id="mpro:BJP34_00075"/>
<dbReference type="Pfam" id="PF00486">
    <property type="entry name" value="Trans_reg_C"/>
    <property type="match status" value="1"/>
</dbReference>
<dbReference type="Gene3D" id="6.10.250.690">
    <property type="match status" value="1"/>
</dbReference>
<evidence type="ECO:0000256" key="3">
    <source>
        <dbReference type="ARBA" id="ARBA00023015"/>
    </source>
</evidence>
<dbReference type="GO" id="GO:0005829">
    <property type="term" value="C:cytosol"/>
    <property type="evidence" value="ECO:0007669"/>
    <property type="project" value="TreeGrafter"/>
</dbReference>
<evidence type="ECO:0000256" key="8">
    <source>
        <dbReference type="SAM" id="MobiDB-lite"/>
    </source>
</evidence>
<dbReference type="PROSITE" id="PS50110">
    <property type="entry name" value="RESPONSE_REGULATORY"/>
    <property type="match status" value="3"/>
</dbReference>
<dbReference type="InterPro" id="IPR039420">
    <property type="entry name" value="WalR-like"/>
</dbReference>
<dbReference type="STRING" id="1458985.BJP34_00075"/>
<dbReference type="PANTHER" id="PTHR48111">
    <property type="entry name" value="REGULATOR OF RPOS"/>
    <property type="match status" value="1"/>
</dbReference>
<dbReference type="GO" id="GO:0006355">
    <property type="term" value="P:regulation of DNA-templated transcription"/>
    <property type="evidence" value="ECO:0007669"/>
    <property type="project" value="InterPro"/>
</dbReference>
<dbReference type="RefSeq" id="WP_070390568.1">
    <property type="nucleotide sequence ID" value="NZ_CP017599.1"/>
</dbReference>
<gene>
    <name evidence="11" type="ORF">BJP34_00075</name>
</gene>
<evidence type="ECO:0000313" key="12">
    <source>
        <dbReference type="Proteomes" id="UP000177870"/>
    </source>
</evidence>
<dbReference type="InterPro" id="IPR001789">
    <property type="entry name" value="Sig_transdc_resp-reg_receiver"/>
</dbReference>
<feature type="modified residue" description="4-aspartylphosphate" evidence="6">
    <location>
        <position position="573"/>
    </location>
</feature>
<sequence>MRILLVEDDEGIAKVVTAALASQHYQVDLATDGDEGIELAEIFKYDLILLDWMLPKLKGIDLCKQLRNARDRTPIILLTAQDTSTNKVEALDAGADDYLVKPLDIPELLARIRAVLRRSSTPLLPVLEWGLLHLDPSNCQVSYDQELLHLTPKEYGLVELFLRNPHRIFSQSFLLDNLWSFEEPPTENAVRAHIKSLRRKLKQAGAKNDLIETVYGLGYRLRQPPEEGSAQTKTEKNKGKKVAKKTPSNLKQSKSKSDSSVSPVPKAQSQEPKQSGLSAIWEQQKSKYIKRINVLEQLVTAWRDGDDCGKLEQEALREAHTLAGSLGSFGFDQASIKSREIEQILQSGKKGSKETIAHLSKLVVELRQQLETEPNLPKPTESLPLPTFHSPFPISHSPRLLIVDDDVTLAQGLASELAACKMQVEVAGDISQGRKAIAGNRPDVVLLDLCFPESLGNGFELLEELKTTKPPVPVVVFTAQESFAERVRVARLGGRGFLQKPVAPQKVMDAIAKALQQSGPPQAKLLIVDDDPQILDQLRTVLEPWGFQLTLLNDPQQFWETIEECTPDLLILDVEMPQFSGIDLCQVVRNDPRWGELPVLFLSAVQDAETVQQVFMAGADDYVQKPIRAPELLARVLNRIERSRLRLSIIAQKNKMLSDK</sequence>
<dbReference type="CDD" id="cd00156">
    <property type="entry name" value="REC"/>
    <property type="match status" value="2"/>
</dbReference>
<dbReference type="OrthoDB" id="442759at2"/>
<keyword evidence="3" id="KW-0805">Transcription regulation</keyword>
<dbReference type="Gene3D" id="3.40.50.2300">
    <property type="match status" value="3"/>
</dbReference>
<dbReference type="AlphaFoldDB" id="A0A1D8TKR7"/>
<feature type="compositionally biased region" description="Polar residues" evidence="8">
    <location>
        <begin position="267"/>
        <end position="278"/>
    </location>
</feature>
<dbReference type="PROSITE" id="PS51755">
    <property type="entry name" value="OMPR_PHOB"/>
    <property type="match status" value="1"/>
</dbReference>
<proteinExistence type="predicted"/>
<dbReference type="Proteomes" id="UP000177870">
    <property type="component" value="Chromosome"/>
</dbReference>
<feature type="domain" description="OmpR/PhoB-type" evidence="10">
    <location>
        <begin position="124"/>
        <end position="223"/>
    </location>
</feature>
<dbReference type="SMART" id="SM00862">
    <property type="entry name" value="Trans_reg_C"/>
    <property type="match status" value="1"/>
</dbReference>
<feature type="DNA-binding region" description="OmpR/PhoB-type" evidence="7">
    <location>
        <begin position="124"/>
        <end position="223"/>
    </location>
</feature>
<dbReference type="Pfam" id="PF01627">
    <property type="entry name" value="Hpt"/>
    <property type="match status" value="1"/>
</dbReference>
<keyword evidence="4 7" id="KW-0238">DNA-binding</keyword>
<evidence type="ECO:0000256" key="4">
    <source>
        <dbReference type="ARBA" id="ARBA00023125"/>
    </source>
</evidence>
<feature type="domain" description="Response regulatory" evidence="9">
    <location>
        <begin position="399"/>
        <end position="515"/>
    </location>
</feature>